<keyword evidence="5" id="KW-0479">Metal-binding</keyword>
<feature type="transmembrane region" description="Helical" evidence="15">
    <location>
        <begin position="150"/>
        <end position="170"/>
    </location>
</feature>
<keyword evidence="6" id="KW-0256">Endoplasmic reticulum</keyword>
<comment type="cofactor">
    <cofactor evidence="1">
        <name>Zn(2+)</name>
        <dbReference type="ChEBI" id="CHEBI:29105"/>
    </cofactor>
</comment>
<feature type="region of interest" description="Disordered" evidence="14">
    <location>
        <begin position="1"/>
        <end position="23"/>
    </location>
</feature>
<feature type="transmembrane region" description="Helical" evidence="15">
    <location>
        <begin position="42"/>
        <end position="61"/>
    </location>
</feature>
<comment type="subcellular location">
    <subcellularLocation>
        <location evidence="2">Endoplasmic reticulum membrane</location>
        <topology evidence="2">Multi-pass membrane protein</topology>
    </subcellularLocation>
</comment>
<evidence type="ECO:0000256" key="1">
    <source>
        <dbReference type="ARBA" id="ARBA00001947"/>
    </source>
</evidence>
<keyword evidence="4 15" id="KW-0812">Transmembrane</keyword>
<keyword evidence="10" id="KW-0560">Oxidoreductase</keyword>
<feature type="domain" description="Fatty acid hydroxylase" evidence="16">
    <location>
        <begin position="76"/>
        <end position="212"/>
    </location>
</feature>
<dbReference type="GO" id="GO:0006633">
    <property type="term" value="P:fatty acid biosynthetic process"/>
    <property type="evidence" value="ECO:0007669"/>
    <property type="project" value="UniProtKB-KW"/>
</dbReference>
<evidence type="ECO:0000256" key="8">
    <source>
        <dbReference type="ARBA" id="ARBA00022833"/>
    </source>
</evidence>
<dbReference type="EMBL" id="FNWJ01000002">
    <property type="protein sequence ID" value="SEH15429.1"/>
    <property type="molecule type" value="Genomic_DNA"/>
</dbReference>
<feature type="compositionally biased region" description="Basic residues" evidence="14">
    <location>
        <begin position="1"/>
        <end position="12"/>
    </location>
</feature>
<dbReference type="STRING" id="29539.SAMN02745716_1947"/>
<sequence>MAQPPRGRRRSGRPVGRGSQLTSSPRMFQSDLLEFFSRVHPAVPVLIFGPAVAILAYSGLAETRSPLAAVGLLAGGYVFWTLCEYWIHRAIFHFEPERGIGARLHWIIHGVHHDYPNDPKRLVMPPAVSVPLAILFWLGFEGLLGRPAAYLFGAGFFGGYLLYDMIHYTVHHHRPRTRVMRLLRELHMRHHFQDATRGYGISAPWWDVVFGTLPRRRGRARAAGHARS</sequence>
<name>A0A1H6FX96_THEAL</name>
<evidence type="ECO:0000256" key="9">
    <source>
        <dbReference type="ARBA" id="ARBA00022989"/>
    </source>
</evidence>
<dbReference type="GO" id="GO:0005506">
    <property type="term" value="F:iron ion binding"/>
    <property type="evidence" value="ECO:0007669"/>
    <property type="project" value="InterPro"/>
</dbReference>
<proteinExistence type="predicted"/>
<reference evidence="18" key="1">
    <citation type="submission" date="2016-10" db="EMBL/GenBank/DDBJ databases">
        <authorList>
            <person name="Varghese N."/>
            <person name="Submissions S."/>
        </authorList>
    </citation>
    <scope>NUCLEOTIDE SEQUENCE [LARGE SCALE GENOMIC DNA]</scope>
    <source>
        <strain evidence="18">ATCC 35263</strain>
    </source>
</reference>
<evidence type="ECO:0000313" key="17">
    <source>
        <dbReference type="EMBL" id="SEH15429.1"/>
    </source>
</evidence>
<evidence type="ECO:0000256" key="5">
    <source>
        <dbReference type="ARBA" id="ARBA00022723"/>
    </source>
</evidence>
<keyword evidence="12 15" id="KW-0472">Membrane</keyword>
<evidence type="ECO:0000256" key="10">
    <source>
        <dbReference type="ARBA" id="ARBA00023002"/>
    </source>
</evidence>
<evidence type="ECO:0000259" key="16">
    <source>
        <dbReference type="Pfam" id="PF04116"/>
    </source>
</evidence>
<feature type="transmembrane region" description="Helical" evidence="15">
    <location>
        <begin position="67"/>
        <end position="87"/>
    </location>
</feature>
<keyword evidence="8" id="KW-0862">Zinc</keyword>
<dbReference type="GO" id="GO:0016020">
    <property type="term" value="C:membrane"/>
    <property type="evidence" value="ECO:0007669"/>
    <property type="project" value="InterPro"/>
</dbReference>
<accession>A0A1H6FX96</accession>
<evidence type="ECO:0000256" key="13">
    <source>
        <dbReference type="ARBA" id="ARBA00023160"/>
    </source>
</evidence>
<evidence type="ECO:0000256" key="4">
    <source>
        <dbReference type="ARBA" id="ARBA00022692"/>
    </source>
</evidence>
<gene>
    <name evidence="17" type="ORF">SAMN02745716_1947</name>
</gene>
<evidence type="ECO:0000313" key="18">
    <source>
        <dbReference type="Proteomes" id="UP000222056"/>
    </source>
</evidence>
<evidence type="ECO:0000256" key="7">
    <source>
        <dbReference type="ARBA" id="ARBA00022832"/>
    </source>
</evidence>
<keyword evidence="9 15" id="KW-1133">Transmembrane helix</keyword>
<evidence type="ECO:0000256" key="15">
    <source>
        <dbReference type="SAM" id="Phobius"/>
    </source>
</evidence>
<organism evidence="17 18">
    <name type="scientific">Thermoleophilum album</name>
    <dbReference type="NCBI Taxonomy" id="29539"/>
    <lineage>
        <taxon>Bacteria</taxon>
        <taxon>Bacillati</taxon>
        <taxon>Actinomycetota</taxon>
        <taxon>Thermoleophilia</taxon>
        <taxon>Thermoleophilales</taxon>
        <taxon>Thermoleophilaceae</taxon>
        <taxon>Thermoleophilum</taxon>
    </lineage>
</organism>
<evidence type="ECO:0000256" key="6">
    <source>
        <dbReference type="ARBA" id="ARBA00022824"/>
    </source>
</evidence>
<keyword evidence="11" id="KW-0443">Lipid metabolism</keyword>
<dbReference type="PANTHER" id="PTHR12863:SF1">
    <property type="entry name" value="FATTY ACID 2-HYDROXYLASE"/>
    <property type="match status" value="1"/>
</dbReference>
<evidence type="ECO:0000256" key="2">
    <source>
        <dbReference type="ARBA" id="ARBA00004477"/>
    </source>
</evidence>
<feature type="transmembrane region" description="Helical" evidence="15">
    <location>
        <begin position="122"/>
        <end position="144"/>
    </location>
</feature>
<keyword evidence="3" id="KW-0444">Lipid biosynthesis</keyword>
<protein>
    <submittedName>
        <fullName evidence="17">Fatty acid hydroxylase superfamily protein</fullName>
    </submittedName>
</protein>
<dbReference type="InterPro" id="IPR006694">
    <property type="entry name" value="Fatty_acid_hydroxylase"/>
</dbReference>
<keyword evidence="13" id="KW-0275">Fatty acid biosynthesis</keyword>
<evidence type="ECO:0000256" key="12">
    <source>
        <dbReference type="ARBA" id="ARBA00023136"/>
    </source>
</evidence>
<dbReference type="AlphaFoldDB" id="A0A1H6FX96"/>
<keyword evidence="18" id="KW-1185">Reference proteome</keyword>
<dbReference type="GO" id="GO:0080132">
    <property type="term" value="F:fatty acid 2-hydroxylase activity"/>
    <property type="evidence" value="ECO:0007669"/>
    <property type="project" value="InterPro"/>
</dbReference>
<evidence type="ECO:0000256" key="3">
    <source>
        <dbReference type="ARBA" id="ARBA00022516"/>
    </source>
</evidence>
<dbReference type="Pfam" id="PF04116">
    <property type="entry name" value="FA_hydroxylase"/>
    <property type="match status" value="1"/>
</dbReference>
<evidence type="ECO:0000256" key="14">
    <source>
        <dbReference type="SAM" id="MobiDB-lite"/>
    </source>
</evidence>
<dbReference type="InterPro" id="IPR014430">
    <property type="entry name" value="Scs7"/>
</dbReference>
<dbReference type="PANTHER" id="PTHR12863">
    <property type="entry name" value="FATTY ACID HYDROXYLASE"/>
    <property type="match status" value="1"/>
</dbReference>
<evidence type="ECO:0000256" key="11">
    <source>
        <dbReference type="ARBA" id="ARBA00023098"/>
    </source>
</evidence>
<dbReference type="Proteomes" id="UP000222056">
    <property type="component" value="Unassembled WGS sequence"/>
</dbReference>
<keyword evidence="7" id="KW-0276">Fatty acid metabolism</keyword>